<feature type="region of interest" description="Disordered" evidence="1">
    <location>
        <begin position="354"/>
        <end position="429"/>
    </location>
</feature>
<feature type="compositionally biased region" description="Basic and acidic residues" evidence="1">
    <location>
        <begin position="380"/>
        <end position="389"/>
    </location>
</feature>
<evidence type="ECO:0000313" key="3">
    <source>
        <dbReference type="EMBL" id="KAF2434221.1"/>
    </source>
</evidence>
<gene>
    <name evidence="3" type="ORF">EJ08DRAFT_693763</name>
</gene>
<dbReference type="EMBL" id="MU007017">
    <property type="protein sequence ID" value="KAF2434221.1"/>
    <property type="molecule type" value="Genomic_DNA"/>
</dbReference>
<feature type="compositionally biased region" description="Basic and acidic residues" evidence="1">
    <location>
        <begin position="397"/>
        <end position="410"/>
    </location>
</feature>
<keyword evidence="2" id="KW-1133">Transmembrane helix</keyword>
<feature type="transmembrane region" description="Helical" evidence="2">
    <location>
        <begin position="274"/>
        <end position="295"/>
    </location>
</feature>
<feature type="compositionally biased region" description="Basic and acidic residues" evidence="1">
    <location>
        <begin position="89"/>
        <end position="101"/>
    </location>
</feature>
<evidence type="ECO:0000256" key="2">
    <source>
        <dbReference type="SAM" id="Phobius"/>
    </source>
</evidence>
<evidence type="ECO:0000313" key="4">
    <source>
        <dbReference type="Proteomes" id="UP000800235"/>
    </source>
</evidence>
<dbReference type="OrthoDB" id="5402307at2759"/>
<proteinExistence type="predicted"/>
<keyword evidence="2" id="KW-0472">Membrane</keyword>
<feature type="compositionally biased region" description="Basic and acidic residues" evidence="1">
    <location>
        <begin position="358"/>
        <end position="368"/>
    </location>
</feature>
<name>A0A9P4NYR6_9PEZI</name>
<accession>A0A9P4NYR6</accession>
<sequence length="429" mass="47614">MPIGQTITVVNKSGKIVSTSKQLVNVWKEAKAAYRERKAELQSTRTADFEEKKARKAIKHVTLEDDDVRSHTSSRASRSNPHRSKSHRHGESERPQLERGYTDSFCANDNVNDGHGERPHKPRRSRTMHDVDIAGAESHNRELVRRHTDGEGLAVQPVRRHSTPHTSHSKRDSIDMDLAYGDLPPPLPVARHNEEEEVREQMTKLQLLLQEANCLQYSVTSMIEHLQKNPDALAAVALTLAEISNLASKMAPGALMAMKGSFPAAIALLASPQFLIAAGAGVGITIVMLGGYKIIKRIKNKKELEREEAEPVELQELEVDLSRIEQWRRGIADAHDGSAGTSVDGEFITPGASQRLIAEGRLKPEDLKSSASKGKKKKDRSGEKEDKKSREVRRRRESRDDGGSTKEKLEGKRKKAVGGLKMLFQGHSA</sequence>
<organism evidence="3 4">
    <name type="scientific">Tothia fuscella</name>
    <dbReference type="NCBI Taxonomy" id="1048955"/>
    <lineage>
        <taxon>Eukaryota</taxon>
        <taxon>Fungi</taxon>
        <taxon>Dikarya</taxon>
        <taxon>Ascomycota</taxon>
        <taxon>Pezizomycotina</taxon>
        <taxon>Dothideomycetes</taxon>
        <taxon>Pleosporomycetidae</taxon>
        <taxon>Venturiales</taxon>
        <taxon>Cylindrosympodiaceae</taxon>
        <taxon>Tothia</taxon>
    </lineage>
</organism>
<keyword evidence="4" id="KW-1185">Reference proteome</keyword>
<dbReference type="AlphaFoldDB" id="A0A9P4NYR6"/>
<feature type="compositionally biased region" description="Basic and acidic residues" evidence="1">
    <location>
        <begin position="127"/>
        <end position="150"/>
    </location>
</feature>
<protein>
    <submittedName>
        <fullName evidence="3">Uncharacterized protein</fullName>
    </submittedName>
</protein>
<reference evidence="3" key="1">
    <citation type="journal article" date="2020" name="Stud. Mycol.">
        <title>101 Dothideomycetes genomes: a test case for predicting lifestyles and emergence of pathogens.</title>
        <authorList>
            <person name="Haridas S."/>
            <person name="Albert R."/>
            <person name="Binder M."/>
            <person name="Bloem J."/>
            <person name="Labutti K."/>
            <person name="Salamov A."/>
            <person name="Andreopoulos B."/>
            <person name="Baker S."/>
            <person name="Barry K."/>
            <person name="Bills G."/>
            <person name="Bluhm B."/>
            <person name="Cannon C."/>
            <person name="Castanera R."/>
            <person name="Culley D."/>
            <person name="Daum C."/>
            <person name="Ezra D."/>
            <person name="Gonzalez J."/>
            <person name="Henrissat B."/>
            <person name="Kuo A."/>
            <person name="Liang C."/>
            <person name="Lipzen A."/>
            <person name="Lutzoni F."/>
            <person name="Magnuson J."/>
            <person name="Mondo S."/>
            <person name="Nolan M."/>
            <person name="Ohm R."/>
            <person name="Pangilinan J."/>
            <person name="Park H.-J."/>
            <person name="Ramirez L."/>
            <person name="Alfaro M."/>
            <person name="Sun H."/>
            <person name="Tritt A."/>
            <person name="Yoshinaga Y."/>
            <person name="Zwiers L.-H."/>
            <person name="Turgeon B."/>
            <person name="Goodwin S."/>
            <person name="Spatafora J."/>
            <person name="Crous P."/>
            <person name="Grigoriev I."/>
        </authorList>
    </citation>
    <scope>NUCLEOTIDE SEQUENCE</scope>
    <source>
        <strain evidence="3">CBS 130266</strain>
    </source>
</reference>
<feature type="region of interest" description="Disordered" evidence="1">
    <location>
        <begin position="62"/>
        <end position="171"/>
    </location>
</feature>
<comment type="caution">
    <text evidence="3">The sequence shown here is derived from an EMBL/GenBank/DDBJ whole genome shotgun (WGS) entry which is preliminary data.</text>
</comment>
<evidence type="ECO:0000256" key="1">
    <source>
        <dbReference type="SAM" id="MobiDB-lite"/>
    </source>
</evidence>
<keyword evidence="2" id="KW-0812">Transmembrane</keyword>
<dbReference type="Proteomes" id="UP000800235">
    <property type="component" value="Unassembled WGS sequence"/>
</dbReference>